<gene>
    <name evidence="6" type="ORF">PSON_ATCC_30995.1.T0580065</name>
</gene>
<evidence type="ECO:0000256" key="5">
    <source>
        <dbReference type="SAM" id="Phobius"/>
    </source>
</evidence>
<name>A0A8S1NRJ1_9CILI</name>
<reference evidence="6" key="1">
    <citation type="submission" date="2021-01" db="EMBL/GenBank/DDBJ databases">
        <authorList>
            <consortium name="Genoscope - CEA"/>
            <person name="William W."/>
        </authorList>
    </citation>
    <scope>NUCLEOTIDE SEQUENCE</scope>
</reference>
<proteinExistence type="predicted"/>
<feature type="transmembrane region" description="Helical" evidence="5">
    <location>
        <begin position="12"/>
        <end position="30"/>
    </location>
</feature>
<evidence type="ECO:0000256" key="2">
    <source>
        <dbReference type="ARBA" id="ARBA00022692"/>
    </source>
</evidence>
<dbReference type="Proteomes" id="UP000692954">
    <property type="component" value="Unassembled WGS sequence"/>
</dbReference>
<keyword evidence="3 5" id="KW-1133">Transmembrane helix</keyword>
<dbReference type="OrthoDB" id="10367813at2759"/>
<comment type="subcellular location">
    <subcellularLocation>
        <location evidence="1">Membrane</location>
        <topology evidence="1">Multi-pass membrane protein</topology>
    </subcellularLocation>
</comment>
<keyword evidence="4 5" id="KW-0472">Membrane</keyword>
<organism evidence="6 7">
    <name type="scientific">Paramecium sonneborni</name>
    <dbReference type="NCBI Taxonomy" id="65129"/>
    <lineage>
        <taxon>Eukaryota</taxon>
        <taxon>Sar</taxon>
        <taxon>Alveolata</taxon>
        <taxon>Ciliophora</taxon>
        <taxon>Intramacronucleata</taxon>
        <taxon>Oligohymenophorea</taxon>
        <taxon>Peniculida</taxon>
        <taxon>Parameciidae</taxon>
        <taxon>Paramecium</taxon>
    </lineage>
</organism>
<dbReference type="Pfam" id="PF08507">
    <property type="entry name" value="COPI_assoc"/>
    <property type="match status" value="1"/>
</dbReference>
<feature type="transmembrane region" description="Helical" evidence="5">
    <location>
        <begin position="36"/>
        <end position="57"/>
    </location>
</feature>
<dbReference type="GO" id="GO:0016020">
    <property type="term" value="C:membrane"/>
    <property type="evidence" value="ECO:0007669"/>
    <property type="project" value="UniProtKB-SubCell"/>
</dbReference>
<dbReference type="EMBL" id="CAJJDN010000058">
    <property type="protein sequence ID" value="CAD8091805.1"/>
    <property type="molecule type" value="Genomic_DNA"/>
</dbReference>
<keyword evidence="2 5" id="KW-0812">Transmembrane</keyword>
<feature type="transmembrane region" description="Helical" evidence="5">
    <location>
        <begin position="69"/>
        <end position="90"/>
    </location>
</feature>
<evidence type="ECO:0000313" key="7">
    <source>
        <dbReference type="Proteomes" id="UP000692954"/>
    </source>
</evidence>
<evidence type="ECO:0000256" key="1">
    <source>
        <dbReference type="ARBA" id="ARBA00004141"/>
    </source>
</evidence>
<accession>A0A8S1NRJ1</accession>
<dbReference type="AlphaFoldDB" id="A0A8S1NRJ1"/>
<keyword evidence="7" id="KW-1185">Reference proteome</keyword>
<comment type="caution">
    <text evidence="6">The sequence shown here is derived from an EMBL/GenBank/DDBJ whole genome shotgun (WGS) entry which is preliminary data.</text>
</comment>
<dbReference type="PANTHER" id="PTHR28128:SF3">
    <property type="entry name" value="CHROMOSOME UNDETERMINED SCAFFOLD_46, WHOLE GENOME SHOTGUN SEQUENCE"/>
    <property type="match status" value="1"/>
</dbReference>
<sequence length="136" mass="15817">MEIDVSFVSKLATMLDFILILIFCIWSIIYCIEQEIYKLNSIMTNINLITMSFLLLLGETKKSIMVEQFYFACNQFGRGFFCLFIALWLFAENTKTPKHTAIHDFGLSVAICTTIIGILYVIQHFLFDKRQFQITS</sequence>
<dbReference type="PANTHER" id="PTHR28128">
    <property type="entry name" value="GOLGI APPARATUS MEMBRANE PROTEIN TVP15"/>
    <property type="match status" value="1"/>
</dbReference>
<dbReference type="InterPro" id="IPR013714">
    <property type="entry name" value="Golgi_TVP15"/>
</dbReference>
<protein>
    <submittedName>
        <fullName evidence="6">Uncharacterized protein</fullName>
    </submittedName>
</protein>
<evidence type="ECO:0000256" key="3">
    <source>
        <dbReference type="ARBA" id="ARBA00022989"/>
    </source>
</evidence>
<feature type="transmembrane region" description="Helical" evidence="5">
    <location>
        <begin position="102"/>
        <end position="122"/>
    </location>
</feature>
<evidence type="ECO:0000313" key="6">
    <source>
        <dbReference type="EMBL" id="CAD8091805.1"/>
    </source>
</evidence>
<evidence type="ECO:0000256" key="4">
    <source>
        <dbReference type="ARBA" id="ARBA00023136"/>
    </source>
</evidence>